<dbReference type="Proteomes" id="UP000600171">
    <property type="component" value="Unassembled WGS sequence"/>
</dbReference>
<keyword evidence="3" id="KW-1185">Reference proteome</keyword>
<name>A0A917IVU5_9MICC</name>
<feature type="region of interest" description="Disordered" evidence="1">
    <location>
        <begin position="1"/>
        <end position="22"/>
    </location>
</feature>
<reference evidence="2 3" key="1">
    <citation type="journal article" date="2014" name="Int. J. Syst. Evol. Microbiol.">
        <title>Complete genome sequence of Corynebacterium casei LMG S-19264T (=DSM 44701T), isolated from a smear-ripened cheese.</title>
        <authorList>
            <consortium name="US DOE Joint Genome Institute (JGI-PGF)"/>
            <person name="Walter F."/>
            <person name="Albersmeier A."/>
            <person name="Kalinowski J."/>
            <person name="Ruckert C."/>
        </authorList>
    </citation>
    <scope>NUCLEOTIDE SEQUENCE [LARGE SCALE GENOMIC DNA]</scope>
    <source>
        <strain evidence="2 3">CCM 8669</strain>
    </source>
</reference>
<evidence type="ECO:0008006" key="4">
    <source>
        <dbReference type="Google" id="ProtNLM"/>
    </source>
</evidence>
<evidence type="ECO:0000313" key="3">
    <source>
        <dbReference type="Proteomes" id="UP000600171"/>
    </source>
</evidence>
<dbReference type="EMBL" id="BMDC01000004">
    <property type="protein sequence ID" value="GGH65533.1"/>
    <property type="molecule type" value="Genomic_DNA"/>
</dbReference>
<dbReference type="AlphaFoldDB" id="A0A917IVU5"/>
<evidence type="ECO:0000313" key="2">
    <source>
        <dbReference type="EMBL" id="GGH65533.1"/>
    </source>
</evidence>
<dbReference type="Gene3D" id="3.30.310.50">
    <property type="entry name" value="Alpha-D-phosphohexomutase, C-terminal domain"/>
    <property type="match status" value="1"/>
</dbReference>
<comment type="caution">
    <text evidence="2">The sequence shown here is derived from an EMBL/GenBank/DDBJ whole genome shotgun (WGS) entry which is preliminary data.</text>
</comment>
<organism evidence="2 3">
    <name type="scientific">Rothia aerolata</name>
    <dbReference type="NCBI Taxonomy" id="1812262"/>
    <lineage>
        <taxon>Bacteria</taxon>
        <taxon>Bacillati</taxon>
        <taxon>Actinomycetota</taxon>
        <taxon>Actinomycetes</taxon>
        <taxon>Micrococcales</taxon>
        <taxon>Micrococcaceae</taxon>
        <taxon>Rothia</taxon>
    </lineage>
</organism>
<dbReference type="InterPro" id="IPR014543">
    <property type="entry name" value="UCP028291"/>
</dbReference>
<accession>A0A917IVU5</accession>
<dbReference type="Pfam" id="PF09981">
    <property type="entry name" value="DUF2218"/>
    <property type="match status" value="1"/>
</dbReference>
<dbReference type="RefSeq" id="WP_188360137.1">
    <property type="nucleotide sequence ID" value="NZ_BMDC01000004.1"/>
</dbReference>
<sequence length="112" mass="12662">MSDYPAPETLHHTSRAVVETSRPQRYVKQMVSHMGRKIPIEQIPGGHRLTFNRDNVFRGYADLLVDDAQDDAARLLLLAYGTDAQNLTAVERALGNHLERFGEREGLKVNFS</sequence>
<gene>
    <name evidence="2" type="ORF">GCM10007359_18860</name>
</gene>
<proteinExistence type="predicted"/>
<evidence type="ECO:0000256" key="1">
    <source>
        <dbReference type="SAM" id="MobiDB-lite"/>
    </source>
</evidence>
<protein>
    <recommendedName>
        <fullName evidence="4">DUF2218 domain-containing protein</fullName>
    </recommendedName>
</protein>